<dbReference type="Proteomes" id="UP000001067">
    <property type="component" value="Unassembled WGS sequence"/>
</dbReference>
<dbReference type="HOGENOM" id="CLU_015590_3_0_1"/>
<dbReference type="AlphaFoldDB" id="E3S285"/>
<dbReference type="SUPFAM" id="SSF53474">
    <property type="entry name" value="alpha/beta-Hydrolases"/>
    <property type="match status" value="1"/>
</dbReference>
<dbReference type="InterPro" id="IPR029058">
    <property type="entry name" value="AB_hydrolase_fold"/>
</dbReference>
<dbReference type="NCBIfam" id="TIGR00976">
    <property type="entry name" value="CocE_NonD"/>
    <property type="match status" value="1"/>
</dbReference>
<reference evidence="3 4" key="1">
    <citation type="journal article" date="2010" name="Genome Biol.">
        <title>A first genome assembly of the barley fungal pathogen Pyrenophora teres f. teres.</title>
        <authorList>
            <person name="Ellwood S.R."/>
            <person name="Liu Z."/>
            <person name="Syme R.A."/>
            <person name="Lai Z."/>
            <person name="Hane J.K."/>
            <person name="Keiper F."/>
            <person name="Moffat C.S."/>
            <person name="Oliver R.P."/>
            <person name="Friesen T.L."/>
        </authorList>
    </citation>
    <scope>NUCLEOTIDE SEQUENCE [LARGE SCALE GENOMIC DNA]</scope>
    <source>
        <strain evidence="3 4">0-1</strain>
    </source>
</reference>
<dbReference type="Gene3D" id="1.10.3020.20">
    <property type="match status" value="1"/>
</dbReference>
<sequence length="614" mass="69626">MVFTPTVAFKPLNYTPEEHPLYRYEGFQPGVSKQLPRGHVLSEGYCAFSVDTILDIDSKVTMRDGVNIYTNVFRPSDGTKQPALIAWSPYGKCAGGVGPYNYDRMGPYRIGIDYNDLSGYETFEGPNPADWIARGYCVVDPDARGTMHSEGDLHFWGPQEARDIYDLIEWCTKQSWCDGTAVMMGNSWLAMSQINHASVCPHPALKAIAPWEAATDPFRQNFCRGGVTVKEDKFTQLIEQGMAGYNSYEDISGVLETSPFNNDYWESKRIYAENIKIPMYLTASYSSRLHSFGSFETFAKGDPEKTWLRVHNSQEWHDLYKKENMDDLQRFYDCFAKGRENGWRSTPHLRLTLLSMVSSVVPSIIERPEYTTTFPLPRTYSKKLYFDASTMDLNTKKPVTAAEATYEGHSLTDHIAFTLTFSTYTELSGLPWAKLYMSCIDHDDLDIHVQIRKTGINGKLLAHNNYPVPVPIQKLNNSNVAKYEGPAGALRASHALSQQPKKDENDYPVYTHRERKPFMPGAVVTLEIPIWPLGMVFGEGESLAVIVSGHDRRLPELDGLEPTEPLDMNAYSNLRGCKESVYESEFHTRNPSRTGPYIIFYDYDNGRKLTVPFL</sequence>
<dbReference type="eggNOG" id="ENOG502QTIK">
    <property type="taxonomic scope" value="Eukaryota"/>
</dbReference>
<dbReference type="InterPro" id="IPR000383">
    <property type="entry name" value="Xaa-Pro-like_dom"/>
</dbReference>
<proteinExistence type="predicted"/>
<dbReference type="SMART" id="SM00939">
    <property type="entry name" value="PepX_C"/>
    <property type="match status" value="1"/>
</dbReference>
<evidence type="ECO:0000313" key="4">
    <source>
        <dbReference type="Proteomes" id="UP000001067"/>
    </source>
</evidence>
<organism evidence="4">
    <name type="scientific">Pyrenophora teres f. teres (strain 0-1)</name>
    <name type="common">Barley net blotch fungus</name>
    <name type="synonym">Drechslera teres f. teres</name>
    <dbReference type="NCBI Taxonomy" id="861557"/>
    <lineage>
        <taxon>Eukaryota</taxon>
        <taxon>Fungi</taxon>
        <taxon>Dikarya</taxon>
        <taxon>Ascomycota</taxon>
        <taxon>Pezizomycotina</taxon>
        <taxon>Dothideomycetes</taxon>
        <taxon>Pleosporomycetidae</taxon>
        <taxon>Pleosporales</taxon>
        <taxon>Pleosporineae</taxon>
        <taxon>Pleosporaceae</taxon>
        <taxon>Pyrenophora</taxon>
    </lineage>
</organism>
<dbReference type="Gene3D" id="2.60.120.260">
    <property type="entry name" value="Galactose-binding domain-like"/>
    <property type="match status" value="1"/>
</dbReference>
<dbReference type="PANTHER" id="PTHR43056:SF10">
    <property type="entry name" value="COCE_NOND FAMILY, PUTATIVE (AFU_ORTHOLOGUE AFUA_7G00600)-RELATED"/>
    <property type="match status" value="1"/>
</dbReference>
<keyword evidence="4" id="KW-1185">Reference proteome</keyword>
<evidence type="ECO:0000313" key="3">
    <source>
        <dbReference type="EMBL" id="EFQ87915.1"/>
    </source>
</evidence>
<evidence type="ECO:0000256" key="1">
    <source>
        <dbReference type="ARBA" id="ARBA00022801"/>
    </source>
</evidence>
<keyword evidence="1" id="KW-0378">Hydrolase</keyword>
<dbReference type="Pfam" id="PF02129">
    <property type="entry name" value="Peptidase_S15"/>
    <property type="match status" value="1"/>
</dbReference>
<accession>E3S285</accession>
<dbReference type="InterPro" id="IPR005674">
    <property type="entry name" value="CocE/Ser_esterase"/>
</dbReference>
<dbReference type="PANTHER" id="PTHR43056">
    <property type="entry name" value="PEPTIDASE S9 PROLYL OLIGOPEPTIDASE"/>
    <property type="match status" value="1"/>
</dbReference>
<dbReference type="InterPro" id="IPR008979">
    <property type="entry name" value="Galactose-bd-like_sf"/>
</dbReference>
<protein>
    <recommendedName>
        <fullName evidence="2">Xaa-Pro dipeptidyl-peptidase C-terminal domain-containing protein</fullName>
    </recommendedName>
</protein>
<evidence type="ECO:0000259" key="2">
    <source>
        <dbReference type="SMART" id="SM00939"/>
    </source>
</evidence>
<name>E3S285_PYRTT</name>
<dbReference type="Pfam" id="PF08530">
    <property type="entry name" value="PepX_C"/>
    <property type="match status" value="1"/>
</dbReference>
<dbReference type="SUPFAM" id="SSF49785">
    <property type="entry name" value="Galactose-binding domain-like"/>
    <property type="match status" value="1"/>
</dbReference>
<gene>
    <name evidence="3" type="ORF">PTT_16395</name>
</gene>
<dbReference type="GO" id="GO:0008239">
    <property type="term" value="F:dipeptidyl-peptidase activity"/>
    <property type="evidence" value="ECO:0007669"/>
    <property type="project" value="InterPro"/>
</dbReference>
<dbReference type="KEGG" id="pte:PTT_16395"/>
<dbReference type="OrthoDB" id="2578740at2759"/>
<dbReference type="EMBL" id="GL536691">
    <property type="protein sequence ID" value="EFQ87915.1"/>
    <property type="molecule type" value="Genomic_DNA"/>
</dbReference>
<feature type="domain" description="Xaa-Pro dipeptidyl-peptidase C-terminal" evidence="2">
    <location>
        <begin position="329"/>
        <end position="566"/>
    </location>
</feature>
<dbReference type="Gene3D" id="3.40.50.1820">
    <property type="entry name" value="alpha/beta hydrolase"/>
    <property type="match status" value="1"/>
</dbReference>
<dbReference type="InterPro" id="IPR050585">
    <property type="entry name" value="Xaa-Pro_dipeptidyl-ppase/CocE"/>
</dbReference>
<dbReference type="InterPro" id="IPR013736">
    <property type="entry name" value="Xaa-Pro_dipept_C"/>
</dbReference>